<comment type="caution">
    <text evidence="1">The sequence shown here is derived from an EMBL/GenBank/DDBJ whole genome shotgun (WGS) entry which is preliminary data.</text>
</comment>
<reference evidence="1" key="1">
    <citation type="submission" date="2022-11" db="EMBL/GenBank/DDBJ databases">
        <authorList>
            <person name="Petersen C."/>
        </authorList>
    </citation>
    <scope>NUCLEOTIDE SEQUENCE</scope>
    <source>
        <strain evidence="1">IBT 26290</strain>
    </source>
</reference>
<keyword evidence="2" id="KW-1185">Reference proteome</keyword>
<evidence type="ECO:0000313" key="1">
    <source>
        <dbReference type="EMBL" id="KAJ5157754.1"/>
    </source>
</evidence>
<dbReference type="Proteomes" id="UP001149163">
    <property type="component" value="Unassembled WGS sequence"/>
</dbReference>
<dbReference type="GeneID" id="81430154"/>
<proteinExistence type="predicted"/>
<protein>
    <submittedName>
        <fullName evidence="1">Uncharacterized protein</fullName>
    </submittedName>
</protein>
<organism evidence="1 2">
    <name type="scientific">Penicillium canariense</name>
    <dbReference type="NCBI Taxonomy" id="189055"/>
    <lineage>
        <taxon>Eukaryota</taxon>
        <taxon>Fungi</taxon>
        <taxon>Dikarya</taxon>
        <taxon>Ascomycota</taxon>
        <taxon>Pezizomycotina</taxon>
        <taxon>Eurotiomycetes</taxon>
        <taxon>Eurotiomycetidae</taxon>
        <taxon>Eurotiales</taxon>
        <taxon>Aspergillaceae</taxon>
        <taxon>Penicillium</taxon>
    </lineage>
</organism>
<dbReference type="AlphaFoldDB" id="A0A9W9LIR5"/>
<sequence>MARTRKEGDNKEEEGLRESRSLLVIPSKIFNTTVGREGRDAALYLVLLVKREAIPSNTDSFK</sequence>
<name>A0A9W9LIR5_9EURO</name>
<dbReference type="RefSeq" id="XP_056540743.1">
    <property type="nucleotide sequence ID" value="XM_056690978.1"/>
</dbReference>
<reference evidence="1" key="2">
    <citation type="journal article" date="2023" name="IMA Fungus">
        <title>Comparative genomic study of the Penicillium genus elucidates a diverse pangenome and 15 lateral gene transfer events.</title>
        <authorList>
            <person name="Petersen C."/>
            <person name="Sorensen T."/>
            <person name="Nielsen M.R."/>
            <person name="Sondergaard T.E."/>
            <person name="Sorensen J.L."/>
            <person name="Fitzpatrick D.A."/>
            <person name="Frisvad J.C."/>
            <person name="Nielsen K.L."/>
        </authorList>
    </citation>
    <scope>NUCLEOTIDE SEQUENCE</scope>
    <source>
        <strain evidence="1">IBT 26290</strain>
    </source>
</reference>
<gene>
    <name evidence="1" type="ORF">N7482_008854</name>
</gene>
<accession>A0A9W9LIR5</accession>
<dbReference type="EMBL" id="JAPQKN010000006">
    <property type="protein sequence ID" value="KAJ5157754.1"/>
    <property type="molecule type" value="Genomic_DNA"/>
</dbReference>
<evidence type="ECO:0000313" key="2">
    <source>
        <dbReference type="Proteomes" id="UP001149163"/>
    </source>
</evidence>